<feature type="transmembrane region" description="Helical" evidence="1">
    <location>
        <begin position="16"/>
        <end position="36"/>
    </location>
</feature>
<organism evidence="2 3">
    <name type="scientific">Pontibacter akesuensis</name>
    <dbReference type="NCBI Taxonomy" id="388950"/>
    <lineage>
        <taxon>Bacteria</taxon>
        <taxon>Pseudomonadati</taxon>
        <taxon>Bacteroidota</taxon>
        <taxon>Cytophagia</taxon>
        <taxon>Cytophagales</taxon>
        <taxon>Hymenobacteraceae</taxon>
        <taxon>Pontibacter</taxon>
    </lineage>
</organism>
<accession>A0A1I7FTY7</accession>
<evidence type="ECO:0000256" key="1">
    <source>
        <dbReference type="SAM" id="Phobius"/>
    </source>
</evidence>
<keyword evidence="1" id="KW-1133">Transmembrane helix</keyword>
<keyword evidence="3" id="KW-1185">Reference proteome</keyword>
<dbReference type="AlphaFoldDB" id="A0A1I7FTY7"/>
<name>A0A1I7FTY7_9BACT</name>
<gene>
    <name evidence="2" type="ORF">SAMN04487941_0464</name>
</gene>
<keyword evidence="1" id="KW-0812">Transmembrane</keyword>
<reference evidence="3" key="1">
    <citation type="submission" date="2016-10" db="EMBL/GenBank/DDBJ databases">
        <authorList>
            <person name="Varghese N."/>
        </authorList>
    </citation>
    <scope>NUCLEOTIDE SEQUENCE [LARGE SCALE GENOMIC DNA]</scope>
    <source>
        <strain evidence="3">DSM 18820</strain>
    </source>
</reference>
<keyword evidence="1" id="KW-0472">Membrane</keyword>
<evidence type="ECO:0000313" key="2">
    <source>
        <dbReference type="EMBL" id="SFU39628.1"/>
    </source>
</evidence>
<evidence type="ECO:0000313" key="3">
    <source>
        <dbReference type="Proteomes" id="UP000182491"/>
    </source>
</evidence>
<protein>
    <submittedName>
        <fullName evidence="2">Uncharacterized protein</fullName>
    </submittedName>
</protein>
<proteinExistence type="predicted"/>
<sequence length="58" mass="6712">MQEQFRSNLMKENNQLPYWLAAATFVVLAAAAFVYLDSVLDEDDIDFDMSEEDESVYL</sequence>
<dbReference type="Proteomes" id="UP000182491">
    <property type="component" value="Unassembled WGS sequence"/>
</dbReference>
<dbReference type="EMBL" id="FPCA01000001">
    <property type="protein sequence ID" value="SFU39628.1"/>
    <property type="molecule type" value="Genomic_DNA"/>
</dbReference>